<dbReference type="Gene3D" id="3.30.40.10">
    <property type="entry name" value="Zinc/RING finger domain, C3HC4 (zinc finger)"/>
    <property type="match status" value="1"/>
</dbReference>
<feature type="compositionally biased region" description="Basic residues" evidence="5">
    <location>
        <begin position="26"/>
        <end position="35"/>
    </location>
</feature>
<evidence type="ECO:0000313" key="8">
    <source>
        <dbReference type="EMBL" id="CAD8605844.1"/>
    </source>
</evidence>
<feature type="region of interest" description="Disordered" evidence="5">
    <location>
        <begin position="1"/>
        <end position="81"/>
    </location>
</feature>
<dbReference type="GO" id="GO:0005684">
    <property type="term" value="C:U2-type spliceosomal complex"/>
    <property type="evidence" value="ECO:0007669"/>
    <property type="project" value="TreeGrafter"/>
</dbReference>
<keyword evidence="1 4" id="KW-0479">Metal-binding</keyword>
<feature type="zinc finger region" description="C3H1-type" evidence="4">
    <location>
        <begin position="180"/>
        <end position="208"/>
    </location>
</feature>
<dbReference type="SUPFAM" id="SSF57850">
    <property type="entry name" value="RING/U-box"/>
    <property type="match status" value="1"/>
</dbReference>
<protein>
    <submittedName>
        <fullName evidence="8">Uncharacterized protein</fullName>
    </submittedName>
</protein>
<evidence type="ECO:0000256" key="2">
    <source>
        <dbReference type="ARBA" id="ARBA00022771"/>
    </source>
</evidence>
<gene>
    <name evidence="8" type="ORF">CPEL01642_LOCUS9179</name>
</gene>
<dbReference type="InterPro" id="IPR001841">
    <property type="entry name" value="Znf_RING"/>
</dbReference>
<dbReference type="PROSITE" id="PS50089">
    <property type="entry name" value="ZF_RING_2"/>
    <property type="match status" value="1"/>
</dbReference>
<reference evidence="8" key="1">
    <citation type="submission" date="2021-01" db="EMBL/GenBank/DDBJ databases">
        <authorList>
            <person name="Corre E."/>
            <person name="Pelletier E."/>
            <person name="Niang G."/>
            <person name="Scheremetjew M."/>
            <person name="Finn R."/>
            <person name="Kale V."/>
            <person name="Holt S."/>
            <person name="Cochrane G."/>
            <person name="Meng A."/>
            <person name="Brown T."/>
            <person name="Cohen L."/>
        </authorList>
    </citation>
    <scope>NUCLEOTIDE SEQUENCE</scope>
    <source>
        <strain evidence="8">PLY182g</strain>
    </source>
</reference>
<evidence type="ECO:0000256" key="4">
    <source>
        <dbReference type="PROSITE-ProRule" id="PRU00723"/>
    </source>
</evidence>
<dbReference type="SMART" id="SM00184">
    <property type="entry name" value="RING"/>
    <property type="match status" value="1"/>
</dbReference>
<dbReference type="CDD" id="cd16539">
    <property type="entry name" value="RING-HC_RNF113A_B"/>
    <property type="match status" value="1"/>
</dbReference>
<dbReference type="Pfam" id="PF14634">
    <property type="entry name" value="zf-RING_5"/>
    <property type="match status" value="1"/>
</dbReference>
<dbReference type="Gene3D" id="6.10.250.3220">
    <property type="match status" value="1"/>
</dbReference>
<dbReference type="GO" id="GO:0008270">
    <property type="term" value="F:zinc ion binding"/>
    <property type="evidence" value="ECO:0007669"/>
    <property type="project" value="UniProtKB-KW"/>
</dbReference>
<feature type="domain" description="RING-type" evidence="6">
    <location>
        <begin position="253"/>
        <end position="293"/>
    </location>
</feature>
<dbReference type="InterPro" id="IPR039971">
    <property type="entry name" value="CWC24-like"/>
</dbReference>
<dbReference type="AlphaFoldDB" id="A0A7S0L942"/>
<dbReference type="InterPro" id="IPR017907">
    <property type="entry name" value="Znf_RING_CS"/>
</dbReference>
<keyword evidence="3 4" id="KW-0862">Zinc</keyword>
<dbReference type="SUPFAM" id="SSF90229">
    <property type="entry name" value="CCCH zinc finger"/>
    <property type="match status" value="1"/>
</dbReference>
<evidence type="ECO:0000256" key="5">
    <source>
        <dbReference type="SAM" id="MobiDB-lite"/>
    </source>
</evidence>
<dbReference type="GO" id="GO:0034247">
    <property type="term" value="P:snoRNA splicing"/>
    <property type="evidence" value="ECO:0007669"/>
    <property type="project" value="TreeGrafter"/>
</dbReference>
<dbReference type="PROSITE" id="PS50103">
    <property type="entry name" value="ZF_C3H1"/>
    <property type="match status" value="1"/>
</dbReference>
<dbReference type="PROSITE" id="PS00518">
    <property type="entry name" value="ZF_RING_1"/>
    <property type="match status" value="1"/>
</dbReference>
<sequence length="357" mass="39957">MEAAANAPATEPGEALPQKGEGSLFAKRKRNKNVRSRGPATGECDDDAGPSGSAVQRTQKAAKPNPLVQGTVSEGKRQQGQLVREFAQESDRRISAFDNKVFATNEQDVSRDRDAQAQYEEAQRQWAEGADVDAHGNRIYKGDKAYHQYTDKAESFTSQMLKGHGPARAPIHYRATSRFDYQPDVCKDFKDTGYCGYGDACKFLHDRSDYKSGWQIEKDWEESERKRKHDEALAAFEDAPKPTKEEDSLPFACLICRERWHAASKPVVTKCEHYFCEECALKNFQKSRRCFVCGEQTGGIFNQSKAIQEKINARMADEAAAVGEDDDELSHERLVAEYEAARKKSAARGSSSGWSFV</sequence>
<evidence type="ECO:0000259" key="6">
    <source>
        <dbReference type="PROSITE" id="PS50089"/>
    </source>
</evidence>
<dbReference type="SMART" id="SM00356">
    <property type="entry name" value="ZnF_C3H1"/>
    <property type="match status" value="1"/>
</dbReference>
<evidence type="ECO:0000259" key="7">
    <source>
        <dbReference type="PROSITE" id="PS50103"/>
    </source>
</evidence>
<name>A0A7S0L942_9EUKA</name>
<dbReference type="PANTHER" id="PTHR12930">
    <property type="entry name" value="ZINC FINGER PROTEIN 183"/>
    <property type="match status" value="1"/>
</dbReference>
<organism evidence="8">
    <name type="scientific">Coccolithus braarudii</name>
    <dbReference type="NCBI Taxonomy" id="221442"/>
    <lineage>
        <taxon>Eukaryota</taxon>
        <taxon>Haptista</taxon>
        <taxon>Haptophyta</taxon>
        <taxon>Prymnesiophyceae</taxon>
        <taxon>Coccolithales</taxon>
        <taxon>Coccolithaceae</taxon>
        <taxon>Coccolithus</taxon>
    </lineage>
</organism>
<evidence type="ECO:0000256" key="3">
    <source>
        <dbReference type="ARBA" id="ARBA00022833"/>
    </source>
</evidence>
<dbReference type="PANTHER" id="PTHR12930:SF0">
    <property type="entry name" value="RING FINGER PROTEIN 113B"/>
    <property type="match status" value="1"/>
</dbReference>
<evidence type="ECO:0000256" key="1">
    <source>
        <dbReference type="ARBA" id="ARBA00022723"/>
    </source>
</evidence>
<keyword evidence="2 4" id="KW-0863">Zinc-finger</keyword>
<dbReference type="EMBL" id="HBEY01019112">
    <property type="protein sequence ID" value="CAD8605844.1"/>
    <property type="molecule type" value="Transcribed_RNA"/>
</dbReference>
<proteinExistence type="predicted"/>
<feature type="domain" description="C3H1-type" evidence="7">
    <location>
        <begin position="180"/>
        <end position="208"/>
    </location>
</feature>
<dbReference type="InterPro" id="IPR013083">
    <property type="entry name" value="Znf_RING/FYVE/PHD"/>
</dbReference>
<dbReference type="Pfam" id="PF00642">
    <property type="entry name" value="zf-CCCH"/>
    <property type="match status" value="1"/>
</dbReference>
<dbReference type="InterPro" id="IPR036855">
    <property type="entry name" value="Znf_CCCH_sf"/>
</dbReference>
<accession>A0A7S0L942</accession>
<dbReference type="InterPro" id="IPR000571">
    <property type="entry name" value="Znf_CCCH"/>
</dbReference>